<sequence>MKTEIICETVAQPAATYSHAVRAGNSVYVSGQGPQDPGTGQICGVTIEDQTELTLRNLQEILNAAGASFADVVKVNAHLSDIRDFDAFDRI</sequence>
<dbReference type="SUPFAM" id="SSF55298">
    <property type="entry name" value="YjgF-like"/>
    <property type="match status" value="1"/>
</dbReference>
<reference evidence="2" key="1">
    <citation type="submission" date="2018-05" db="EMBL/GenBank/DDBJ databases">
        <authorList>
            <person name="Lanie J.A."/>
            <person name="Ng W.-L."/>
            <person name="Kazmierczak K.M."/>
            <person name="Andrzejewski T.M."/>
            <person name="Davidsen T.M."/>
            <person name="Wayne K.J."/>
            <person name="Tettelin H."/>
            <person name="Glass J.I."/>
            <person name="Rusch D."/>
            <person name="Podicherti R."/>
            <person name="Tsui H.-C.T."/>
            <person name="Winkler M.E."/>
        </authorList>
    </citation>
    <scope>NUCLEOTIDE SEQUENCE</scope>
</reference>
<comment type="similarity">
    <text evidence="1">Belongs to the RutC family.</text>
</comment>
<proteinExistence type="inferred from homology"/>
<protein>
    <submittedName>
        <fullName evidence="2">Uncharacterized protein</fullName>
    </submittedName>
</protein>
<dbReference type="AlphaFoldDB" id="A0A383BFV1"/>
<dbReference type="GO" id="GO:0005829">
    <property type="term" value="C:cytosol"/>
    <property type="evidence" value="ECO:0007669"/>
    <property type="project" value="TreeGrafter"/>
</dbReference>
<dbReference type="EMBL" id="UINC01200046">
    <property type="protein sequence ID" value="SVE18754.1"/>
    <property type="molecule type" value="Genomic_DNA"/>
</dbReference>
<dbReference type="InterPro" id="IPR006175">
    <property type="entry name" value="YjgF/YER057c/UK114"/>
</dbReference>
<accession>A0A383BFV1</accession>
<dbReference type="PANTHER" id="PTHR11803:SF58">
    <property type="entry name" value="PROTEIN HMF1-RELATED"/>
    <property type="match status" value="1"/>
</dbReference>
<dbReference type="PANTHER" id="PTHR11803">
    <property type="entry name" value="2-IMINOBUTANOATE/2-IMINOPROPANOATE DEAMINASE RIDA"/>
    <property type="match status" value="1"/>
</dbReference>
<name>A0A383BFV1_9ZZZZ</name>
<organism evidence="2">
    <name type="scientific">marine metagenome</name>
    <dbReference type="NCBI Taxonomy" id="408172"/>
    <lineage>
        <taxon>unclassified sequences</taxon>
        <taxon>metagenomes</taxon>
        <taxon>ecological metagenomes</taxon>
    </lineage>
</organism>
<dbReference type="GO" id="GO:0019239">
    <property type="term" value="F:deaminase activity"/>
    <property type="evidence" value="ECO:0007669"/>
    <property type="project" value="TreeGrafter"/>
</dbReference>
<dbReference type="Gene3D" id="3.30.1330.40">
    <property type="entry name" value="RutC-like"/>
    <property type="match status" value="1"/>
</dbReference>
<dbReference type="CDD" id="cd00448">
    <property type="entry name" value="YjgF_YER057c_UK114_family"/>
    <property type="match status" value="1"/>
</dbReference>
<evidence type="ECO:0000256" key="1">
    <source>
        <dbReference type="ARBA" id="ARBA00010552"/>
    </source>
</evidence>
<dbReference type="InterPro" id="IPR035959">
    <property type="entry name" value="RutC-like_sf"/>
</dbReference>
<dbReference type="Pfam" id="PF01042">
    <property type="entry name" value="Ribonuc_L-PSP"/>
    <property type="match status" value="1"/>
</dbReference>
<gene>
    <name evidence="2" type="ORF">METZ01_LOCUS471608</name>
</gene>
<feature type="non-terminal residue" evidence="2">
    <location>
        <position position="91"/>
    </location>
</feature>
<evidence type="ECO:0000313" key="2">
    <source>
        <dbReference type="EMBL" id="SVE18754.1"/>
    </source>
</evidence>